<comment type="cofactor">
    <cofactor evidence="1">
        <name>FAD</name>
        <dbReference type="ChEBI" id="CHEBI:57692"/>
    </cofactor>
</comment>
<dbReference type="PANTHER" id="PTHR43014:SF2">
    <property type="entry name" value="MERCURIC REDUCTASE"/>
    <property type="match status" value="1"/>
</dbReference>
<dbReference type="InterPro" id="IPR001100">
    <property type="entry name" value="Pyr_nuc-diS_OxRdtase"/>
</dbReference>
<accession>A0ABP9F738</accession>
<reference evidence="8" key="1">
    <citation type="journal article" date="2019" name="Int. J. Syst. Evol. Microbiol.">
        <title>The Global Catalogue of Microorganisms (GCM) 10K type strain sequencing project: providing services to taxonomists for standard genome sequencing and annotation.</title>
        <authorList>
            <consortium name="The Broad Institute Genomics Platform"/>
            <consortium name="The Broad Institute Genome Sequencing Center for Infectious Disease"/>
            <person name="Wu L."/>
            <person name="Ma J."/>
        </authorList>
    </citation>
    <scope>NUCLEOTIDE SEQUENCE [LARGE SCALE GENOMIC DNA]</scope>
    <source>
        <strain evidence="8">JCM 19125</strain>
    </source>
</reference>
<evidence type="ECO:0000313" key="7">
    <source>
        <dbReference type="EMBL" id="GAA4894933.1"/>
    </source>
</evidence>
<feature type="domain" description="FAD/NAD(P)-binding" evidence="6">
    <location>
        <begin position="8"/>
        <end position="305"/>
    </location>
</feature>
<evidence type="ECO:0000256" key="3">
    <source>
        <dbReference type="ARBA" id="ARBA00022630"/>
    </source>
</evidence>
<dbReference type="Pfam" id="PF02852">
    <property type="entry name" value="Pyr_redox_dim"/>
    <property type="match status" value="1"/>
</dbReference>
<dbReference type="RefSeq" id="WP_345580003.1">
    <property type="nucleotide sequence ID" value="NZ_BAABLV010000017.1"/>
</dbReference>
<dbReference type="PIRSF" id="PIRSF000350">
    <property type="entry name" value="Mercury_reductase_MerA"/>
    <property type="match status" value="1"/>
</dbReference>
<organism evidence="7 8">
    <name type="scientific">Tessaracoccus lubricantis</name>
    <dbReference type="NCBI Taxonomy" id="545543"/>
    <lineage>
        <taxon>Bacteria</taxon>
        <taxon>Bacillati</taxon>
        <taxon>Actinomycetota</taxon>
        <taxon>Actinomycetes</taxon>
        <taxon>Propionibacteriales</taxon>
        <taxon>Propionibacteriaceae</taxon>
        <taxon>Tessaracoccus</taxon>
    </lineage>
</organism>
<evidence type="ECO:0000256" key="2">
    <source>
        <dbReference type="ARBA" id="ARBA00007532"/>
    </source>
</evidence>
<comment type="similarity">
    <text evidence="2">Belongs to the class-I pyridine nucleotide-disulfide oxidoreductase family.</text>
</comment>
<dbReference type="Gene3D" id="3.50.50.60">
    <property type="entry name" value="FAD/NAD(P)-binding domain"/>
    <property type="match status" value="2"/>
</dbReference>
<dbReference type="SUPFAM" id="SSF51905">
    <property type="entry name" value="FAD/NAD(P)-binding domain"/>
    <property type="match status" value="1"/>
</dbReference>
<dbReference type="Pfam" id="PF07992">
    <property type="entry name" value="Pyr_redox_2"/>
    <property type="match status" value="1"/>
</dbReference>
<comment type="caution">
    <text evidence="7">The sequence shown here is derived from an EMBL/GenBank/DDBJ whole genome shotgun (WGS) entry which is preliminary data.</text>
</comment>
<dbReference type="PRINTS" id="PR00411">
    <property type="entry name" value="PNDRDTASEI"/>
</dbReference>
<feature type="domain" description="Pyridine nucleotide-disulphide oxidoreductase dimerisation" evidence="5">
    <location>
        <begin position="331"/>
        <end position="441"/>
    </location>
</feature>
<evidence type="ECO:0000256" key="4">
    <source>
        <dbReference type="ARBA" id="ARBA00022827"/>
    </source>
</evidence>
<gene>
    <name evidence="7" type="ORF">GCM10025789_10430</name>
</gene>
<dbReference type="InterPro" id="IPR023753">
    <property type="entry name" value="FAD/NAD-binding_dom"/>
</dbReference>
<dbReference type="Proteomes" id="UP001501521">
    <property type="component" value="Unassembled WGS sequence"/>
</dbReference>
<sequence length="447" mass="46434">MTSTLPADLVVIGWGKGGKTLAAKAAAAGRRVVMVERDEAMVGGACINVACIPTKALVHSAAERRPEDDPETYLAESLRRRDSLVEQLNAANRAMLEGNAHVTVVMGEAEFVGPRRVSVGAGGERLEIDAAAVVINTGSAPRPGGVPGADLPHVHDSISIQRIDHLPGRLVVVGAGAVGLEFAEMFAGFGSDVTLLSRGAALAGEDDDVRASVLSALADSGITVVDGVEVTEVTAATVETTGGSFEADTVLFAIGRVPAVPAGLEAAGVDVDERGFIVVDDSLRTSAENVWAVGDVNGGPQFTYISLDDYRIVGSQLLGDGGRSRTDRLAVPTTTFVTPPLSSVGLTERQARERGLNVRVAAKPVARLAMVPRPKTLGETRGIAKVVVDADTDQVLGFAHHGVDSQEVVNLVALAMRTGITASELRDGIWVHLSSTELLNELLAALA</sequence>
<dbReference type="SUPFAM" id="SSF55424">
    <property type="entry name" value="FAD/NAD-linked reductases, dimerisation (C-terminal) domain"/>
    <property type="match status" value="1"/>
</dbReference>
<evidence type="ECO:0000259" key="5">
    <source>
        <dbReference type="Pfam" id="PF02852"/>
    </source>
</evidence>
<dbReference type="InterPro" id="IPR036188">
    <property type="entry name" value="FAD/NAD-bd_sf"/>
</dbReference>
<evidence type="ECO:0000256" key="1">
    <source>
        <dbReference type="ARBA" id="ARBA00001974"/>
    </source>
</evidence>
<name>A0ABP9F738_9ACTN</name>
<dbReference type="EMBL" id="BAABLV010000017">
    <property type="protein sequence ID" value="GAA4894933.1"/>
    <property type="molecule type" value="Genomic_DNA"/>
</dbReference>
<dbReference type="InterPro" id="IPR004099">
    <property type="entry name" value="Pyr_nucl-diS_OxRdtase_dimer"/>
</dbReference>
<evidence type="ECO:0000259" key="6">
    <source>
        <dbReference type="Pfam" id="PF07992"/>
    </source>
</evidence>
<keyword evidence="3" id="KW-0285">Flavoprotein</keyword>
<dbReference type="Gene3D" id="3.30.390.30">
    <property type="match status" value="1"/>
</dbReference>
<dbReference type="InterPro" id="IPR016156">
    <property type="entry name" value="FAD/NAD-linked_Rdtase_dimer_sf"/>
</dbReference>
<dbReference type="PANTHER" id="PTHR43014">
    <property type="entry name" value="MERCURIC REDUCTASE"/>
    <property type="match status" value="1"/>
</dbReference>
<evidence type="ECO:0000313" key="8">
    <source>
        <dbReference type="Proteomes" id="UP001501521"/>
    </source>
</evidence>
<dbReference type="PRINTS" id="PR00368">
    <property type="entry name" value="FADPNR"/>
</dbReference>
<proteinExistence type="inferred from homology"/>
<keyword evidence="8" id="KW-1185">Reference proteome</keyword>
<protein>
    <submittedName>
        <fullName evidence="7">FAD-dependent oxidoreductase</fullName>
    </submittedName>
</protein>
<keyword evidence="4" id="KW-0274">FAD</keyword>